<dbReference type="SMART" id="SM00460">
    <property type="entry name" value="TGc"/>
    <property type="match status" value="1"/>
</dbReference>
<feature type="compositionally biased region" description="Acidic residues" evidence="1">
    <location>
        <begin position="534"/>
        <end position="568"/>
    </location>
</feature>
<dbReference type="RefSeq" id="WP_213170493.1">
    <property type="nucleotide sequence ID" value="NZ_CP070496.1"/>
</dbReference>
<dbReference type="InterPro" id="IPR052901">
    <property type="entry name" value="Bact_TGase-like"/>
</dbReference>
<feature type="transmembrane region" description="Helical" evidence="2">
    <location>
        <begin position="597"/>
        <end position="617"/>
    </location>
</feature>
<feature type="transmembrane region" description="Helical" evidence="2">
    <location>
        <begin position="122"/>
        <end position="140"/>
    </location>
</feature>
<evidence type="ECO:0000313" key="4">
    <source>
        <dbReference type="EMBL" id="QSB04494.1"/>
    </source>
</evidence>
<evidence type="ECO:0000256" key="1">
    <source>
        <dbReference type="SAM" id="MobiDB-lite"/>
    </source>
</evidence>
<organism evidence="4 5">
    <name type="scientific">Natronoglycomyces albus</name>
    <dbReference type="NCBI Taxonomy" id="2811108"/>
    <lineage>
        <taxon>Bacteria</taxon>
        <taxon>Bacillati</taxon>
        <taxon>Actinomycetota</taxon>
        <taxon>Actinomycetes</taxon>
        <taxon>Glycomycetales</taxon>
        <taxon>Glycomycetaceae</taxon>
        <taxon>Natronoglycomyces</taxon>
    </lineage>
</organism>
<dbReference type="Pfam" id="PF01841">
    <property type="entry name" value="Transglut_core"/>
    <property type="match status" value="1"/>
</dbReference>
<keyword evidence="5" id="KW-1185">Reference proteome</keyword>
<feature type="domain" description="Transglutaminase-like" evidence="3">
    <location>
        <begin position="468"/>
        <end position="534"/>
    </location>
</feature>
<protein>
    <submittedName>
        <fullName evidence="4">Transglutaminase domain-containing protein</fullName>
    </submittedName>
</protein>
<dbReference type="PANTHER" id="PTHR42736">
    <property type="entry name" value="PROTEIN-GLUTAMINE GAMMA-GLUTAMYLTRANSFERASE"/>
    <property type="match status" value="1"/>
</dbReference>
<dbReference type="InterPro" id="IPR002931">
    <property type="entry name" value="Transglutaminase-like"/>
</dbReference>
<keyword evidence="2" id="KW-1133">Transmembrane helix</keyword>
<dbReference type="SUPFAM" id="SSF54001">
    <property type="entry name" value="Cysteine proteinases"/>
    <property type="match status" value="1"/>
</dbReference>
<feature type="transmembrane region" description="Helical" evidence="2">
    <location>
        <begin position="147"/>
        <end position="165"/>
    </location>
</feature>
<feature type="transmembrane region" description="Helical" evidence="2">
    <location>
        <begin position="171"/>
        <end position="190"/>
    </location>
</feature>
<accession>A0A895XGM1</accession>
<dbReference type="PANTHER" id="PTHR42736:SF1">
    <property type="entry name" value="PROTEIN-GLUTAMINE GAMMA-GLUTAMYLTRANSFERASE"/>
    <property type="match status" value="1"/>
</dbReference>
<evidence type="ECO:0000259" key="3">
    <source>
        <dbReference type="SMART" id="SM00460"/>
    </source>
</evidence>
<dbReference type="AlphaFoldDB" id="A0A895XGM1"/>
<feature type="transmembrane region" description="Helical" evidence="2">
    <location>
        <begin position="66"/>
        <end position="85"/>
    </location>
</feature>
<evidence type="ECO:0000256" key="2">
    <source>
        <dbReference type="SAM" id="Phobius"/>
    </source>
</evidence>
<feature type="region of interest" description="Disordered" evidence="1">
    <location>
        <begin position="534"/>
        <end position="578"/>
    </location>
</feature>
<reference evidence="4" key="1">
    <citation type="submission" date="2021-02" db="EMBL/GenBank/DDBJ databases">
        <title>Natronoglycomyces albus gen. nov., sp. nov, a haloalkaliphilic actinobacterium from a soda solonchak soil.</title>
        <authorList>
            <person name="Sorokin D.Y."/>
            <person name="Khijniak T.V."/>
            <person name="Zakharycheva A.P."/>
            <person name="Boueva O.V."/>
            <person name="Ariskina E.V."/>
            <person name="Hahnke R.L."/>
            <person name="Bunk B."/>
            <person name="Sproer C."/>
            <person name="Schumann P."/>
            <person name="Evtushenko L.I."/>
            <person name="Kublanov I.V."/>
        </authorList>
    </citation>
    <scope>NUCLEOTIDE SEQUENCE</scope>
    <source>
        <strain evidence="4">DSM 106290</strain>
    </source>
</reference>
<dbReference type="InterPro" id="IPR021878">
    <property type="entry name" value="TgpA_N"/>
</dbReference>
<dbReference type="InterPro" id="IPR038765">
    <property type="entry name" value="Papain-like_cys_pep_sf"/>
</dbReference>
<dbReference type="Gene3D" id="3.10.620.30">
    <property type="match status" value="1"/>
</dbReference>
<sequence>MSSLLRVTSYRLRMATVALCLITLCALAGAASGRVYTGHVLTVLVSIAAFAAVTIGILLRNRSATLAWLVSIAGLFTMLAAAVLVTTDLSQPYGATFFDALVNAVPRTLTALMPIEATPDTVVLPILLTWVAAAAGCEFAVRFGQMLAGLAPATALYGASLYLVGPNADLNAWWGLAFAAVAAVALAVTATEPAARPDRDAIVGDGLSGSNTARSALSRTGSLAAAGVLALAMAFAAPWAAGMFAGQPSDPRQYVEPPELTDRDLNPLIRISGWSQRPEQELLHTNMSEADWLRLAVLTEYDGVTWQTGNNYRNAGSVLPGEAPGVGPLSQTVTVEQLDGMLLPAAADPRTVTGIPVAIDGVSRTLLTPDGLRTGDTYEITSMPTEIDSQALEGARADQSDLGYLNTPPGVPEVMLVLAEHIRANYDTPAAQAQGLADFLGKHYSFDEDAPSGHAYPNLEFFLQAHPEHGGQRGTSEQFAATFAVVGRLLGLPTRVVIGFEAQQGSSTVTAGDAMAWPEVNFLGVGWVRFDPLPEDGFEPIPPEEELEQEEEEEEEESEDDSSQGDNAEDYHDESLEESDADLDHNLELDQARSIPVWVWFALVAVMLLAVPVALKIRRRMRLRRRLFGGSAADRVDGAWCEVVATSKRLGIKVAASATASETMSVIATSRRSDIDPNRKEGWIKKLIYGPAMDRSALVEALGQLPQLVNHAHFAPAQVSDDQAFEAMRCVKRYVARARNYLPLWKKLLT</sequence>
<gene>
    <name evidence="4" type="ORF">JQS30_12000</name>
</gene>
<dbReference type="KEGG" id="nav:JQS30_12000"/>
<keyword evidence="2" id="KW-0472">Membrane</keyword>
<dbReference type="Proteomes" id="UP000662939">
    <property type="component" value="Chromosome"/>
</dbReference>
<proteinExistence type="predicted"/>
<dbReference type="EMBL" id="CP070496">
    <property type="protein sequence ID" value="QSB04494.1"/>
    <property type="molecule type" value="Genomic_DNA"/>
</dbReference>
<keyword evidence="2" id="KW-0812">Transmembrane</keyword>
<feature type="transmembrane region" description="Helical" evidence="2">
    <location>
        <begin position="40"/>
        <end position="59"/>
    </location>
</feature>
<name>A0A895XGM1_9ACTN</name>
<feature type="transmembrane region" description="Helical" evidence="2">
    <location>
        <begin position="223"/>
        <end position="245"/>
    </location>
</feature>
<evidence type="ECO:0000313" key="5">
    <source>
        <dbReference type="Proteomes" id="UP000662939"/>
    </source>
</evidence>
<dbReference type="Pfam" id="PF11992">
    <property type="entry name" value="TgpA_N"/>
    <property type="match status" value="1"/>
</dbReference>